<gene>
    <name evidence="1" type="ORF">ABIE08_001587</name>
</gene>
<proteinExistence type="predicted"/>
<evidence type="ECO:0000313" key="2">
    <source>
        <dbReference type="Proteomes" id="UP001549321"/>
    </source>
</evidence>
<dbReference type="RefSeq" id="WP_354550066.1">
    <property type="nucleotide sequence ID" value="NZ_JBEPSM010000001.1"/>
</dbReference>
<protein>
    <recommendedName>
        <fullName evidence="3">Cellulose biosynthesis protein BcsN</fullName>
    </recommendedName>
</protein>
<dbReference type="InterPro" id="IPR031482">
    <property type="entry name" value="CBP_BcsN"/>
</dbReference>
<sequence length="300" mass="31116">MTLAVARTSFQWIGCALALVSLAACGSIGGRPIESGSIATSVPIEKAYIDMPPGGPGVVGVIERRFANSTTQEIILSNRSHTPGQNMVTATLFGPVKSVTGPENVQANPAISLSAIGAEMRQVLPGVPMRVSPYFAQSRYGSFGYAMGGSAQGDTCIYAWQRIRTPDLDSNFTIGQGTITLRLRLCEPNTTEASLLAVMTGMTISSYFMAANWNPYGGAPPIPADLGKLGTTVLPTAQVTPQLAPEPAPVAVQAAPARRVVRKAAPVEAAPVAADVPAPDAAAGRFEDYAAVPPPPTLSP</sequence>
<dbReference type="PROSITE" id="PS51257">
    <property type="entry name" value="PROKAR_LIPOPROTEIN"/>
    <property type="match status" value="1"/>
</dbReference>
<dbReference type="EMBL" id="JBEPSM010000001">
    <property type="protein sequence ID" value="MET4633674.1"/>
    <property type="molecule type" value="Genomic_DNA"/>
</dbReference>
<reference evidence="1 2" key="1">
    <citation type="submission" date="2024-06" db="EMBL/GenBank/DDBJ databases">
        <title>Sorghum-associated microbial communities from plants grown in Nebraska, USA.</title>
        <authorList>
            <person name="Schachtman D."/>
        </authorList>
    </citation>
    <scope>NUCLEOTIDE SEQUENCE [LARGE SCALE GENOMIC DNA]</scope>
    <source>
        <strain evidence="1 2">3207</strain>
    </source>
</reference>
<comment type="caution">
    <text evidence="1">The sequence shown here is derived from an EMBL/GenBank/DDBJ whole genome shotgun (WGS) entry which is preliminary data.</text>
</comment>
<keyword evidence="2" id="KW-1185">Reference proteome</keyword>
<organism evidence="1 2">
    <name type="scientific">Kaistia defluvii</name>
    <dbReference type="NCBI Taxonomy" id="410841"/>
    <lineage>
        <taxon>Bacteria</taxon>
        <taxon>Pseudomonadati</taxon>
        <taxon>Pseudomonadota</taxon>
        <taxon>Alphaproteobacteria</taxon>
        <taxon>Hyphomicrobiales</taxon>
        <taxon>Kaistiaceae</taxon>
        <taxon>Kaistia</taxon>
    </lineage>
</organism>
<name>A0ABV2QXD0_9HYPH</name>
<dbReference type="Proteomes" id="UP001549321">
    <property type="component" value="Unassembled WGS sequence"/>
</dbReference>
<evidence type="ECO:0000313" key="1">
    <source>
        <dbReference type="EMBL" id="MET4633674.1"/>
    </source>
</evidence>
<accession>A0ABV2QXD0</accession>
<dbReference type="Pfam" id="PF17038">
    <property type="entry name" value="CBP_BcsN"/>
    <property type="match status" value="1"/>
</dbReference>
<evidence type="ECO:0008006" key="3">
    <source>
        <dbReference type="Google" id="ProtNLM"/>
    </source>
</evidence>